<proteinExistence type="predicted"/>
<organism evidence="1">
    <name type="scientific">uncultured Caudovirales phage</name>
    <dbReference type="NCBI Taxonomy" id="2100421"/>
    <lineage>
        <taxon>Viruses</taxon>
        <taxon>Duplodnaviria</taxon>
        <taxon>Heunggongvirae</taxon>
        <taxon>Uroviricota</taxon>
        <taxon>Caudoviricetes</taxon>
        <taxon>Peduoviridae</taxon>
        <taxon>Maltschvirus</taxon>
        <taxon>Maltschvirus maltsch</taxon>
    </lineage>
</organism>
<name>A0A6J5QTB3_9CAUD</name>
<reference evidence="1" key="1">
    <citation type="submission" date="2020-05" db="EMBL/GenBank/DDBJ databases">
        <authorList>
            <person name="Chiriac C."/>
            <person name="Salcher M."/>
            <person name="Ghai R."/>
            <person name="Kavagutti S V."/>
        </authorList>
    </citation>
    <scope>NUCLEOTIDE SEQUENCE</scope>
</reference>
<accession>A0A6J5QTB3</accession>
<dbReference type="EMBL" id="LR797113">
    <property type="protein sequence ID" value="CAB4187830.1"/>
    <property type="molecule type" value="Genomic_DNA"/>
</dbReference>
<sequence length="72" mass="7991">MKLVHFAEILADMAKNHPEAEIVVSYPARHAGHPVTRRGDITGYRTTLPGHPVVPVTLWIEVEHARSVNADD</sequence>
<gene>
    <name evidence="1" type="ORF">UFOVP1167_41</name>
</gene>
<protein>
    <submittedName>
        <fullName evidence="1">Uncharacterized protein</fullName>
    </submittedName>
</protein>
<evidence type="ECO:0000313" key="1">
    <source>
        <dbReference type="EMBL" id="CAB4187830.1"/>
    </source>
</evidence>